<name>A0A6J5T167_9CAUD</name>
<protein>
    <submittedName>
        <fullName evidence="1">Uncharacterized protein</fullName>
    </submittedName>
</protein>
<accession>A0A6J5T167</accession>
<reference evidence="1" key="1">
    <citation type="submission" date="2020-05" db="EMBL/GenBank/DDBJ databases">
        <authorList>
            <person name="Chiriac C."/>
            <person name="Salcher M."/>
            <person name="Ghai R."/>
            <person name="Kavagutti S V."/>
        </authorList>
    </citation>
    <scope>NUCLEOTIDE SEQUENCE</scope>
</reference>
<evidence type="ECO:0000313" key="1">
    <source>
        <dbReference type="EMBL" id="CAB4221513.1"/>
    </source>
</evidence>
<proteinExistence type="predicted"/>
<dbReference type="EMBL" id="LR797503">
    <property type="protein sequence ID" value="CAB4221513.1"/>
    <property type="molecule type" value="Genomic_DNA"/>
</dbReference>
<gene>
    <name evidence="1" type="ORF">UFOVP1636_343</name>
</gene>
<organism evidence="1">
    <name type="scientific">uncultured Caudovirales phage</name>
    <dbReference type="NCBI Taxonomy" id="2100421"/>
    <lineage>
        <taxon>Viruses</taxon>
        <taxon>Duplodnaviria</taxon>
        <taxon>Heunggongvirae</taxon>
        <taxon>Uroviricota</taxon>
        <taxon>Caudoviricetes</taxon>
        <taxon>Peduoviridae</taxon>
        <taxon>Maltschvirus</taxon>
        <taxon>Maltschvirus maltsch</taxon>
    </lineage>
</organism>
<sequence length="151" mass="17698">MLDMKILVVLNLTFTLRYKMNITVYSRNRLYKTFSNWDVPRDFADTMANYLIYGYQPGSFFTAILANDFMQACASSHPSNTINSLKALAGWINEYCPKEAYGSYVKVTAWCEMTSEMHRPILEKNRIIYTEKEEVWMALSDERIEEPILYL</sequence>